<sequence>MANQFLACELQQGGSLKSNQPFRHQFSNIQKQIAKIINEEPSYRNNQIHIVFNDSIYLGPVLKETAAALLRLHYPQLSKHLLPLQAKPNWSEWSTRIVAWPIVTKGEWLAWVKRLEPHFADIWKATGIFEFIHMTTTQVPINKAILTAAMFFWSCSYNCFHFPCGAMSISLFDICSLTGLPCIGEEVSPLLPTVLVEEYDPGDTRTTFLSFQRNSILATKKFIPLAVSLAHGKKFALAQFMLGYIYRGCYDITIFPFGKFSGALWVLQLWLYSYFPTVAPEFEKVDEEDLLTYSMCIQDAKTLPQSFKTYFNYFASLSIDRPNAKFAVFLERKYGPEWYKANRNSEEFKACWKAYISPRDLFIGYSIGGPQSRCSSELYAPNQFYRQLGYCQDILALPQFTGNVCFPLRFLFPDIESIQEQVQLTSTFLNSIDFQLPPLSHPDCTKAYKDWWTSHFTSRFCVVMNSLDQFAPPENNRKEDKSKAENPPPTGKVKNFSNEKPKTQLAKRRTSSPQISDKEDAPNKIAKASIHSSTKIAVTKVDPPCSMTKAIRSSPRVTSQFFQTVESNEQADFTREELQPVTTSPPRPIAPAQVASLVIEIDDDVLESEVFAQLDLLDDFLEIERSIPLSSKDKIVEEEENNPDIPSQESIDVATLLLLELLNGNPSELCQVVDQNEAFNAVEVLSKAPTLDASVQATVAADLARQCKDAVEKKKSIYEKVKNSISTQMKLHQDNLDEIAKLEARLAKLKKATTKEEDNLKSLKAERSKLLVELKEEGREALAAKSEAAQQEEKAKEANNTLQQMKHEWAIWTQNLC</sequence>
<dbReference type="PANTHER" id="PTHR46033:SF65">
    <property type="entry name" value="AMINOTRANSFERASE-LIKE PLANT MOBILE DOMAIN-CONTAINING PROTEIN"/>
    <property type="match status" value="1"/>
</dbReference>
<feature type="domain" description="Aminotransferase-like plant mobile" evidence="3">
    <location>
        <begin position="127"/>
        <end position="188"/>
    </location>
</feature>
<proteinExistence type="predicted"/>
<protein>
    <recommendedName>
        <fullName evidence="3">Aminotransferase-like plant mobile domain-containing protein</fullName>
    </recommendedName>
</protein>
<dbReference type="Pfam" id="PF10536">
    <property type="entry name" value="PMD"/>
    <property type="match status" value="2"/>
</dbReference>
<dbReference type="InterPro" id="IPR019557">
    <property type="entry name" value="AminoTfrase-like_pln_mobile"/>
</dbReference>
<feature type="region of interest" description="Disordered" evidence="2">
    <location>
        <begin position="471"/>
        <end position="525"/>
    </location>
</feature>
<reference evidence="4 5" key="1">
    <citation type="journal article" date="2021" name="Commun. Biol.">
        <title>The genome of Shorea leprosula (Dipterocarpaceae) highlights the ecological relevance of drought in aseasonal tropical rainforests.</title>
        <authorList>
            <person name="Ng K.K.S."/>
            <person name="Kobayashi M.J."/>
            <person name="Fawcett J.A."/>
            <person name="Hatakeyama M."/>
            <person name="Paape T."/>
            <person name="Ng C.H."/>
            <person name="Ang C.C."/>
            <person name="Tnah L.H."/>
            <person name="Lee C.T."/>
            <person name="Nishiyama T."/>
            <person name="Sese J."/>
            <person name="O'Brien M.J."/>
            <person name="Copetti D."/>
            <person name="Mohd Noor M.I."/>
            <person name="Ong R.C."/>
            <person name="Putra M."/>
            <person name="Sireger I.Z."/>
            <person name="Indrioko S."/>
            <person name="Kosugi Y."/>
            <person name="Izuno A."/>
            <person name="Isagi Y."/>
            <person name="Lee S.L."/>
            <person name="Shimizu K.K."/>
        </authorList>
    </citation>
    <scope>NUCLEOTIDE SEQUENCE [LARGE SCALE GENOMIC DNA]</scope>
    <source>
        <strain evidence="4">214</strain>
    </source>
</reference>
<accession>A0AAV5HT78</accession>
<comment type="caution">
    <text evidence="4">The sequence shown here is derived from an EMBL/GenBank/DDBJ whole genome shotgun (WGS) entry which is preliminary data.</text>
</comment>
<evidence type="ECO:0000313" key="5">
    <source>
        <dbReference type="Proteomes" id="UP001054252"/>
    </source>
</evidence>
<dbReference type="PANTHER" id="PTHR46033">
    <property type="entry name" value="PROTEIN MAIN-LIKE 2"/>
    <property type="match status" value="1"/>
</dbReference>
<evidence type="ECO:0000313" key="4">
    <source>
        <dbReference type="EMBL" id="GKU89742.1"/>
    </source>
</evidence>
<dbReference type="InterPro" id="IPR044824">
    <property type="entry name" value="MAIN-like"/>
</dbReference>
<evidence type="ECO:0000256" key="1">
    <source>
        <dbReference type="SAM" id="Coils"/>
    </source>
</evidence>
<feature type="compositionally biased region" description="Basic and acidic residues" evidence="2">
    <location>
        <begin position="475"/>
        <end position="484"/>
    </location>
</feature>
<evidence type="ECO:0000256" key="2">
    <source>
        <dbReference type="SAM" id="MobiDB-lite"/>
    </source>
</evidence>
<evidence type="ECO:0000259" key="3">
    <source>
        <dbReference type="Pfam" id="PF10536"/>
    </source>
</evidence>
<organism evidence="4 5">
    <name type="scientific">Rubroshorea leprosula</name>
    <dbReference type="NCBI Taxonomy" id="152421"/>
    <lineage>
        <taxon>Eukaryota</taxon>
        <taxon>Viridiplantae</taxon>
        <taxon>Streptophyta</taxon>
        <taxon>Embryophyta</taxon>
        <taxon>Tracheophyta</taxon>
        <taxon>Spermatophyta</taxon>
        <taxon>Magnoliopsida</taxon>
        <taxon>eudicotyledons</taxon>
        <taxon>Gunneridae</taxon>
        <taxon>Pentapetalae</taxon>
        <taxon>rosids</taxon>
        <taxon>malvids</taxon>
        <taxon>Malvales</taxon>
        <taxon>Dipterocarpaceae</taxon>
        <taxon>Rubroshorea</taxon>
    </lineage>
</organism>
<dbReference type="AlphaFoldDB" id="A0AAV5HT78"/>
<name>A0AAV5HT78_9ROSI</name>
<dbReference type="GO" id="GO:0010073">
    <property type="term" value="P:meristem maintenance"/>
    <property type="evidence" value="ECO:0007669"/>
    <property type="project" value="InterPro"/>
</dbReference>
<gene>
    <name evidence="4" type="ORF">SLEP1_g3840</name>
</gene>
<dbReference type="Proteomes" id="UP001054252">
    <property type="component" value="Unassembled WGS sequence"/>
</dbReference>
<dbReference type="EMBL" id="BPVZ01000003">
    <property type="protein sequence ID" value="GKU89742.1"/>
    <property type="molecule type" value="Genomic_DNA"/>
</dbReference>
<feature type="coiled-coil region" evidence="1">
    <location>
        <begin position="732"/>
        <end position="808"/>
    </location>
</feature>
<keyword evidence="1" id="KW-0175">Coiled coil</keyword>
<feature type="domain" description="Aminotransferase-like plant mobile" evidence="3">
    <location>
        <begin position="219"/>
        <end position="452"/>
    </location>
</feature>
<keyword evidence="5" id="KW-1185">Reference proteome</keyword>